<evidence type="ECO:0000313" key="2">
    <source>
        <dbReference type="EMBL" id="MDO7905974.1"/>
    </source>
</evidence>
<dbReference type="EMBL" id="JAUQTB010000002">
    <property type="protein sequence ID" value="MDO7905974.1"/>
    <property type="molecule type" value="Genomic_DNA"/>
</dbReference>
<name>A0ABT9C9P0_9BACL</name>
<dbReference type="Proteomes" id="UP001240171">
    <property type="component" value="Unassembled WGS sequence"/>
</dbReference>
<proteinExistence type="predicted"/>
<evidence type="ECO:0000313" key="3">
    <source>
        <dbReference type="Proteomes" id="UP001240171"/>
    </source>
</evidence>
<gene>
    <name evidence="2" type="ORF">Q5741_06015</name>
</gene>
<organism evidence="2 3">
    <name type="scientific">Paenibacillus lacisoli</name>
    <dbReference type="NCBI Taxonomy" id="3064525"/>
    <lineage>
        <taxon>Bacteria</taxon>
        <taxon>Bacillati</taxon>
        <taxon>Bacillota</taxon>
        <taxon>Bacilli</taxon>
        <taxon>Bacillales</taxon>
        <taxon>Paenibacillaceae</taxon>
        <taxon>Paenibacillus</taxon>
    </lineage>
</organism>
<feature type="signal peptide" evidence="1">
    <location>
        <begin position="1"/>
        <end position="28"/>
    </location>
</feature>
<keyword evidence="3" id="KW-1185">Reference proteome</keyword>
<evidence type="ECO:0000256" key="1">
    <source>
        <dbReference type="SAM" id="SignalP"/>
    </source>
</evidence>
<accession>A0ABT9C9P0</accession>
<dbReference type="RefSeq" id="WP_305023162.1">
    <property type="nucleotide sequence ID" value="NZ_JAUQTB010000002.1"/>
</dbReference>
<keyword evidence="1" id="KW-0732">Signal</keyword>
<reference evidence="2 3" key="1">
    <citation type="submission" date="2023-07" db="EMBL/GenBank/DDBJ databases">
        <title>Paenibacillus sp. JX-17 nov. isolated from soil.</title>
        <authorList>
            <person name="Wan Y."/>
            <person name="Liu B."/>
        </authorList>
    </citation>
    <scope>NUCLEOTIDE SEQUENCE [LARGE SCALE GENOMIC DNA]</scope>
    <source>
        <strain evidence="2 3">JX-17</strain>
    </source>
</reference>
<protein>
    <submittedName>
        <fullName evidence="2">Uncharacterized protein</fullName>
    </submittedName>
</protein>
<feature type="chain" id="PRO_5046313569" evidence="1">
    <location>
        <begin position="29"/>
        <end position="328"/>
    </location>
</feature>
<comment type="caution">
    <text evidence="2">The sequence shown here is derived from an EMBL/GenBank/DDBJ whole genome shotgun (WGS) entry which is preliminary data.</text>
</comment>
<sequence>MLMRKALSVLLLSTAMMLTPCMFPQMQAATSAEPVRPDAVVLTANPIDLGSASSEIAAPQTVRQLAERMIRTLVDQPDFACWKEASAAYYPLGPGLHSWLVLLNCQEAPSGYLIITAVPDGGYVVSQYGTGPEVPYSQAVLRRSLAAFPAFNRASDKLLSLHITAVYADPLLPYWEVRNAEGERLFLDAMDGSMLPDQKNWPASPPTPTVSHMLGSRNFGNKMEAVSRNYQSFADPYSDLTWMHSKPIPASGTSPAVLQRLLDHHPSLVFQVSGANLRYQAPFAVQGYHKYTLDTNLTPAVYLDIGRKTFVPLAVLQASQGSWQYKPN</sequence>